<evidence type="ECO:0000256" key="5">
    <source>
        <dbReference type="ARBA" id="ARBA00038359"/>
    </source>
</evidence>
<dbReference type="Proteomes" id="UP000800200">
    <property type="component" value="Unassembled WGS sequence"/>
</dbReference>
<keyword evidence="3" id="KW-1133">Transmembrane helix</keyword>
<feature type="non-terminal residue" evidence="7">
    <location>
        <position position="75"/>
    </location>
</feature>
<proteinExistence type="inferred from homology"/>
<evidence type="ECO:0000256" key="4">
    <source>
        <dbReference type="ARBA" id="ARBA00023136"/>
    </source>
</evidence>
<protein>
    <recommendedName>
        <fullName evidence="6">Rhodopsin domain-containing protein</fullName>
    </recommendedName>
</protein>
<feature type="domain" description="Rhodopsin" evidence="6">
    <location>
        <begin position="3"/>
        <end position="72"/>
    </location>
</feature>
<evidence type="ECO:0000259" key="6">
    <source>
        <dbReference type="Pfam" id="PF20684"/>
    </source>
</evidence>
<dbReference type="InterPro" id="IPR052337">
    <property type="entry name" value="SAT4-like"/>
</dbReference>
<comment type="similarity">
    <text evidence="5">Belongs to the SAT4 family.</text>
</comment>
<feature type="non-terminal residue" evidence="7">
    <location>
        <position position="1"/>
    </location>
</feature>
<evidence type="ECO:0000313" key="8">
    <source>
        <dbReference type="Proteomes" id="UP000800200"/>
    </source>
</evidence>
<name>A0A6A6ECT6_9PEZI</name>
<dbReference type="PANTHER" id="PTHR33048:SF131">
    <property type="entry name" value="INTEGRAL MEMBRANE PROTEIN"/>
    <property type="match status" value="1"/>
</dbReference>
<dbReference type="EMBL" id="ML994625">
    <property type="protein sequence ID" value="KAF2187950.1"/>
    <property type="molecule type" value="Genomic_DNA"/>
</dbReference>
<keyword evidence="8" id="KW-1185">Reference proteome</keyword>
<dbReference type="InterPro" id="IPR049326">
    <property type="entry name" value="Rhodopsin_dom_fungi"/>
</dbReference>
<evidence type="ECO:0000256" key="2">
    <source>
        <dbReference type="ARBA" id="ARBA00022692"/>
    </source>
</evidence>
<sequence length="75" mass="8592">YLLFIVIACRPVDSFRNRDIKGRCFDINALAYANSGSAIAQDIKILILPLTAIHKLNLKRWREFAIMLMVSVRTL</sequence>
<comment type="subcellular location">
    <subcellularLocation>
        <location evidence="1">Membrane</location>
        <topology evidence="1">Multi-pass membrane protein</topology>
    </subcellularLocation>
</comment>
<dbReference type="GO" id="GO:0016020">
    <property type="term" value="C:membrane"/>
    <property type="evidence" value="ECO:0007669"/>
    <property type="project" value="UniProtKB-SubCell"/>
</dbReference>
<accession>A0A6A6ECT6</accession>
<dbReference type="Pfam" id="PF20684">
    <property type="entry name" value="Fung_rhodopsin"/>
    <property type="match status" value="1"/>
</dbReference>
<evidence type="ECO:0000256" key="1">
    <source>
        <dbReference type="ARBA" id="ARBA00004141"/>
    </source>
</evidence>
<evidence type="ECO:0000256" key="3">
    <source>
        <dbReference type="ARBA" id="ARBA00022989"/>
    </source>
</evidence>
<dbReference type="OrthoDB" id="408702at2759"/>
<reference evidence="7" key="1">
    <citation type="journal article" date="2020" name="Stud. Mycol.">
        <title>101 Dothideomycetes genomes: a test case for predicting lifestyles and emergence of pathogens.</title>
        <authorList>
            <person name="Haridas S."/>
            <person name="Albert R."/>
            <person name="Binder M."/>
            <person name="Bloem J."/>
            <person name="Labutti K."/>
            <person name="Salamov A."/>
            <person name="Andreopoulos B."/>
            <person name="Baker S."/>
            <person name="Barry K."/>
            <person name="Bills G."/>
            <person name="Bluhm B."/>
            <person name="Cannon C."/>
            <person name="Castanera R."/>
            <person name="Culley D."/>
            <person name="Daum C."/>
            <person name="Ezra D."/>
            <person name="Gonzalez J."/>
            <person name="Henrissat B."/>
            <person name="Kuo A."/>
            <person name="Liang C."/>
            <person name="Lipzen A."/>
            <person name="Lutzoni F."/>
            <person name="Magnuson J."/>
            <person name="Mondo S."/>
            <person name="Nolan M."/>
            <person name="Ohm R."/>
            <person name="Pangilinan J."/>
            <person name="Park H.-J."/>
            <person name="Ramirez L."/>
            <person name="Alfaro M."/>
            <person name="Sun H."/>
            <person name="Tritt A."/>
            <person name="Yoshinaga Y."/>
            <person name="Zwiers L.-H."/>
            <person name="Turgeon B."/>
            <person name="Goodwin S."/>
            <person name="Spatafora J."/>
            <person name="Crous P."/>
            <person name="Grigoriev I."/>
        </authorList>
    </citation>
    <scope>NUCLEOTIDE SEQUENCE</scope>
    <source>
        <strain evidence="7">CBS 207.26</strain>
    </source>
</reference>
<dbReference type="AlphaFoldDB" id="A0A6A6ECT6"/>
<gene>
    <name evidence="7" type="ORF">K469DRAFT_521674</name>
</gene>
<dbReference type="PANTHER" id="PTHR33048">
    <property type="entry name" value="PTH11-LIKE INTEGRAL MEMBRANE PROTEIN (AFU_ORTHOLOGUE AFUA_5G11245)"/>
    <property type="match status" value="1"/>
</dbReference>
<keyword evidence="4" id="KW-0472">Membrane</keyword>
<organism evidence="7 8">
    <name type="scientific">Zopfia rhizophila CBS 207.26</name>
    <dbReference type="NCBI Taxonomy" id="1314779"/>
    <lineage>
        <taxon>Eukaryota</taxon>
        <taxon>Fungi</taxon>
        <taxon>Dikarya</taxon>
        <taxon>Ascomycota</taxon>
        <taxon>Pezizomycotina</taxon>
        <taxon>Dothideomycetes</taxon>
        <taxon>Dothideomycetes incertae sedis</taxon>
        <taxon>Zopfiaceae</taxon>
        <taxon>Zopfia</taxon>
    </lineage>
</organism>
<evidence type="ECO:0000313" key="7">
    <source>
        <dbReference type="EMBL" id="KAF2187950.1"/>
    </source>
</evidence>
<keyword evidence="2" id="KW-0812">Transmembrane</keyword>